<comment type="subcellular location">
    <subcellularLocation>
        <location evidence="1">Cell membrane</location>
        <topology evidence="1">Multi-pass membrane protein</topology>
    </subcellularLocation>
</comment>
<evidence type="ECO:0000313" key="7">
    <source>
        <dbReference type="EMBL" id="PJZ65015.1"/>
    </source>
</evidence>
<feature type="transmembrane region" description="Helical" evidence="6">
    <location>
        <begin position="51"/>
        <end position="72"/>
    </location>
</feature>
<evidence type="ECO:0000256" key="2">
    <source>
        <dbReference type="ARBA" id="ARBA00022475"/>
    </source>
</evidence>
<name>A0A2M9Z9B7_9LEPT</name>
<keyword evidence="3 6" id="KW-0812">Transmembrane</keyword>
<evidence type="ECO:0000256" key="4">
    <source>
        <dbReference type="ARBA" id="ARBA00022989"/>
    </source>
</evidence>
<evidence type="ECO:0000256" key="3">
    <source>
        <dbReference type="ARBA" id="ARBA00022692"/>
    </source>
</evidence>
<reference evidence="7 8" key="1">
    <citation type="submission" date="2017-07" db="EMBL/GenBank/DDBJ databases">
        <title>Leptospira spp. isolated from tropical soils.</title>
        <authorList>
            <person name="Thibeaux R."/>
            <person name="Iraola G."/>
            <person name="Ferres I."/>
            <person name="Bierque E."/>
            <person name="Girault D."/>
            <person name="Soupe-Gilbert M.-E."/>
            <person name="Picardeau M."/>
            <person name="Goarant C."/>
        </authorList>
    </citation>
    <scope>NUCLEOTIDE SEQUENCE [LARGE SCALE GENOMIC DNA]</scope>
    <source>
        <strain evidence="7 8">FH2-C-A2</strain>
    </source>
</reference>
<evidence type="ECO:0000256" key="5">
    <source>
        <dbReference type="ARBA" id="ARBA00023136"/>
    </source>
</evidence>
<dbReference type="InterPro" id="IPR005495">
    <property type="entry name" value="LptG/LptF_permease"/>
</dbReference>
<dbReference type="EMBL" id="NPDT01000007">
    <property type="protein sequence ID" value="PJZ65015.1"/>
    <property type="molecule type" value="Genomic_DNA"/>
</dbReference>
<comment type="caution">
    <text evidence="7">The sequence shown here is derived from an EMBL/GenBank/DDBJ whole genome shotgun (WGS) entry which is preliminary data.</text>
</comment>
<feature type="transmembrane region" description="Helical" evidence="6">
    <location>
        <begin position="144"/>
        <end position="167"/>
    </location>
</feature>
<gene>
    <name evidence="7" type="ORF">CH371_16085</name>
</gene>
<keyword evidence="4 6" id="KW-1133">Transmembrane helix</keyword>
<dbReference type="GO" id="GO:0043190">
    <property type="term" value="C:ATP-binding cassette (ABC) transporter complex"/>
    <property type="evidence" value="ECO:0007669"/>
    <property type="project" value="TreeGrafter"/>
</dbReference>
<feature type="transmembrane region" description="Helical" evidence="6">
    <location>
        <begin position="351"/>
        <end position="368"/>
    </location>
</feature>
<accession>A0A2M9Z9B7</accession>
<feature type="transmembrane region" description="Helical" evidence="6">
    <location>
        <begin position="93"/>
        <end position="110"/>
    </location>
</feature>
<evidence type="ECO:0000256" key="6">
    <source>
        <dbReference type="SAM" id="Phobius"/>
    </source>
</evidence>
<evidence type="ECO:0000256" key="1">
    <source>
        <dbReference type="ARBA" id="ARBA00004651"/>
    </source>
</evidence>
<feature type="transmembrane region" description="Helical" evidence="6">
    <location>
        <begin position="325"/>
        <end position="345"/>
    </location>
</feature>
<keyword evidence="2" id="KW-1003">Cell membrane</keyword>
<dbReference type="PANTHER" id="PTHR33529">
    <property type="entry name" value="SLR0882 PROTEIN-RELATED"/>
    <property type="match status" value="1"/>
</dbReference>
<protein>
    <submittedName>
        <fullName evidence="7">LPS ABC transporter permease LptG</fullName>
    </submittedName>
</protein>
<evidence type="ECO:0000313" key="8">
    <source>
        <dbReference type="Proteomes" id="UP000231912"/>
    </source>
</evidence>
<dbReference type="AlphaFoldDB" id="A0A2M9Z9B7"/>
<keyword evidence="5 6" id="KW-0472">Membrane</keyword>
<organism evidence="7 8">
    <name type="scientific">Leptospira wolffii</name>
    <dbReference type="NCBI Taxonomy" id="409998"/>
    <lineage>
        <taxon>Bacteria</taxon>
        <taxon>Pseudomonadati</taxon>
        <taxon>Spirochaetota</taxon>
        <taxon>Spirochaetia</taxon>
        <taxon>Leptospirales</taxon>
        <taxon>Leptospiraceae</taxon>
        <taxon>Leptospira</taxon>
    </lineage>
</organism>
<proteinExistence type="predicted"/>
<feature type="transmembrane region" description="Helical" evidence="6">
    <location>
        <begin position="380"/>
        <end position="402"/>
    </location>
</feature>
<dbReference type="GO" id="GO:0015920">
    <property type="term" value="P:lipopolysaccharide transport"/>
    <property type="evidence" value="ECO:0007669"/>
    <property type="project" value="TreeGrafter"/>
</dbReference>
<dbReference type="PANTHER" id="PTHR33529:SF6">
    <property type="entry name" value="YJGP_YJGQ FAMILY PERMEASE"/>
    <property type="match status" value="1"/>
</dbReference>
<dbReference type="Pfam" id="PF03739">
    <property type="entry name" value="LptF_LptG"/>
    <property type="match status" value="1"/>
</dbReference>
<dbReference type="Proteomes" id="UP000231912">
    <property type="component" value="Unassembled WGS sequence"/>
</dbReference>
<sequence length="407" mass="46783">MREAVKGVVEFRRLPDHGIPNMQLKLSQIRPKEILRDLKEDFFPPRILDKYLFSEFIKTFLGTFIAITFLALMMKYNDISNDLKATKAPKFHAWLYILYSIPDIAVNYSVNLSQLFAVSFTLGQFSANKEIVAMMSAGVSFRRIVTPIIVFSFSLWIGTFFFTQLLVAPMNAKANEEHKIVKEGSGNHLSGIVYQFHFKGKEGFYYIYYYDPKDEEIKGGFNYIRLRPEQTPDYVLTSQKAKYDPARDIWVLTGVEETKFDENLNVISVGKFPTKEYYLPEKPEYFKKPKGSVEEMNFFELLEEKENRVKKGLSYGDVDIARHALFANPFFIVVVTLVGCVSGYFTKRMAVVASLGVSIIVALVYLIMNPSFKAIGENGLIPIWLASWITPTIFLSVLFIVYKRMKL</sequence>